<organism evidence="1 2">
    <name type="scientific">Chryseobacterium arthrosphaerae</name>
    <dbReference type="NCBI Taxonomy" id="651561"/>
    <lineage>
        <taxon>Bacteria</taxon>
        <taxon>Pseudomonadati</taxon>
        <taxon>Bacteroidota</taxon>
        <taxon>Flavobacteriia</taxon>
        <taxon>Flavobacteriales</taxon>
        <taxon>Weeksellaceae</taxon>
        <taxon>Chryseobacterium group</taxon>
        <taxon>Chryseobacterium</taxon>
    </lineage>
</organism>
<sequence>MDVKYSYYNTSKGYRVMGGTAAQFLKADGSLDNKEYVTTNTTQTIDATKTVGFQNTVYSGWDRLSVANPQMGPFSLLNLALQGAYPLYGDEEFRYGTNSIGIYNNLGNGNVTMTREAAPNLPNKSGMQLRFNYNGSGATPGLGGFILGFIARTNAIFIQKFMAKLPVGYSFNNAENYMGDNASVNWLTPRAGTGKWETYVRAVICGTGTNFGNGGHVYVHGPDTAMEFCLAFAEIYEINSSVFSRIKEAFYAKNETIHFNGGLSDLITVGDSYNQKKLLSTSWDGTYGDQILFRVPGSQNNGAYLRYSQNGTLNGNIGLLGSDNLTGGQVLNSQGDNLYLGNPSLPNMVLQSATNTHFNYPGVGSIYTLNVNGIYSDRNINFNQDNSGVNFFGEGKVYKKSGGGIYINRGTNGLDPRIENADGSQSWAIFHEGNHNPFKNLRSGLALEDVTESGIYRQESPTSGYNYTTTLNLNSSDGRQQLTIERGGKGMKFRVLQQDQEFKLVRLERCLPYGKF</sequence>
<evidence type="ECO:0000313" key="2">
    <source>
        <dbReference type="Proteomes" id="UP000276953"/>
    </source>
</evidence>
<accession>A0A3S0N814</accession>
<name>A0A3S0N814_9FLAO</name>
<dbReference type="EMBL" id="RYFC01000001">
    <property type="protein sequence ID" value="RTZ49390.1"/>
    <property type="molecule type" value="Genomic_DNA"/>
</dbReference>
<protein>
    <submittedName>
        <fullName evidence="1">Uncharacterized protein</fullName>
    </submittedName>
</protein>
<comment type="caution">
    <text evidence="1">The sequence shown here is derived from an EMBL/GenBank/DDBJ whole genome shotgun (WGS) entry which is preliminary data.</text>
</comment>
<evidence type="ECO:0000313" key="1">
    <source>
        <dbReference type="EMBL" id="RTZ49390.1"/>
    </source>
</evidence>
<reference evidence="1 2" key="1">
    <citation type="submission" date="2018-12" db="EMBL/GenBank/DDBJ databases">
        <title>Draft Genome Sequence of Chryseobacterium arthrosphaerae strain ED882-96 Isolated from the Blood of a Patient with Liver Cirrhosis in Taiwan.</title>
        <authorList>
            <person name="Lin J.-N."/>
            <person name="Lai C.-H."/>
            <person name="Yang C.-H."/>
            <person name="Huang Y.-H."/>
        </authorList>
    </citation>
    <scope>NUCLEOTIDE SEQUENCE [LARGE SCALE GENOMIC DNA]</scope>
    <source>
        <strain evidence="1 2">ED882-96</strain>
    </source>
</reference>
<dbReference type="Proteomes" id="UP000276953">
    <property type="component" value="Unassembled WGS sequence"/>
</dbReference>
<proteinExistence type="predicted"/>
<dbReference type="AlphaFoldDB" id="A0A3S0N814"/>
<gene>
    <name evidence="1" type="ORF">EJ377_01680</name>
</gene>